<proteinExistence type="predicted"/>
<evidence type="ECO:0000313" key="2">
    <source>
        <dbReference type="Proteomes" id="UP000823775"/>
    </source>
</evidence>
<accession>A0ABS8SRU6</accession>
<keyword evidence="2" id="KW-1185">Reference proteome</keyword>
<sequence length="135" mass="15327">MNPKLKKRKREPVVSHASKTDMHVNYQVVHDHIAEAQPSRFDTPVAHQSARFISTTRMVQVANMTTWNNTRLTSLIEHMPDMIKIVIDKALAPKLMTNRRICFTSMGCGKENAAALPPRLLPEVYLSRVFKTGES</sequence>
<evidence type="ECO:0000313" key="1">
    <source>
        <dbReference type="EMBL" id="MCD7461479.1"/>
    </source>
</evidence>
<name>A0ABS8SRU6_DATST</name>
<organism evidence="1 2">
    <name type="scientific">Datura stramonium</name>
    <name type="common">Jimsonweed</name>
    <name type="synonym">Common thornapple</name>
    <dbReference type="NCBI Taxonomy" id="4076"/>
    <lineage>
        <taxon>Eukaryota</taxon>
        <taxon>Viridiplantae</taxon>
        <taxon>Streptophyta</taxon>
        <taxon>Embryophyta</taxon>
        <taxon>Tracheophyta</taxon>
        <taxon>Spermatophyta</taxon>
        <taxon>Magnoliopsida</taxon>
        <taxon>eudicotyledons</taxon>
        <taxon>Gunneridae</taxon>
        <taxon>Pentapetalae</taxon>
        <taxon>asterids</taxon>
        <taxon>lamiids</taxon>
        <taxon>Solanales</taxon>
        <taxon>Solanaceae</taxon>
        <taxon>Solanoideae</taxon>
        <taxon>Datureae</taxon>
        <taxon>Datura</taxon>
    </lineage>
</organism>
<protein>
    <submittedName>
        <fullName evidence="1">Uncharacterized protein</fullName>
    </submittedName>
</protein>
<dbReference type="Proteomes" id="UP000823775">
    <property type="component" value="Unassembled WGS sequence"/>
</dbReference>
<comment type="caution">
    <text evidence="1">The sequence shown here is derived from an EMBL/GenBank/DDBJ whole genome shotgun (WGS) entry which is preliminary data.</text>
</comment>
<dbReference type="EMBL" id="JACEIK010000726">
    <property type="protein sequence ID" value="MCD7461479.1"/>
    <property type="molecule type" value="Genomic_DNA"/>
</dbReference>
<reference evidence="1 2" key="1">
    <citation type="journal article" date="2021" name="BMC Genomics">
        <title>Datura genome reveals duplications of psychoactive alkaloid biosynthetic genes and high mutation rate following tissue culture.</title>
        <authorList>
            <person name="Rajewski A."/>
            <person name="Carter-House D."/>
            <person name="Stajich J."/>
            <person name="Litt A."/>
        </authorList>
    </citation>
    <scope>NUCLEOTIDE SEQUENCE [LARGE SCALE GENOMIC DNA]</scope>
    <source>
        <strain evidence="1">AR-01</strain>
    </source>
</reference>
<gene>
    <name evidence="1" type="ORF">HAX54_046209</name>
</gene>